<feature type="compositionally biased region" description="Basic residues" evidence="1">
    <location>
        <begin position="21"/>
        <end position="35"/>
    </location>
</feature>
<name>A0A914NF85_MELIC</name>
<proteinExistence type="predicted"/>
<sequence length="157" mass="18600">MSSSDEEIQHSVRELKEIERRRRKNKKKKESKKSNKQAIPNKIISIEEEDDEIEQIQNVKDPIEGEEKIEPIIPPLEDEIKTEPEEGKEVIEKDKATIIDDNVQIEYISELPDLDDKDPNFQYFAKVFNAFRIKTEDELKKRRTKQTSSFRCCTRYS</sequence>
<protein>
    <submittedName>
        <fullName evidence="3">Uncharacterized protein</fullName>
    </submittedName>
</protein>
<dbReference type="WBParaSite" id="Minc3s05940g39067">
    <property type="protein sequence ID" value="Minc3s05940g39067"/>
    <property type="gene ID" value="Minc3s05940g39067"/>
</dbReference>
<reference evidence="3" key="1">
    <citation type="submission" date="2022-11" db="UniProtKB">
        <authorList>
            <consortium name="WormBaseParasite"/>
        </authorList>
    </citation>
    <scope>IDENTIFICATION</scope>
</reference>
<dbReference type="AlphaFoldDB" id="A0A914NF85"/>
<dbReference type="Proteomes" id="UP000887563">
    <property type="component" value="Unplaced"/>
</dbReference>
<evidence type="ECO:0000313" key="3">
    <source>
        <dbReference type="WBParaSite" id="Minc3s05940g39067"/>
    </source>
</evidence>
<feature type="compositionally biased region" description="Basic and acidic residues" evidence="1">
    <location>
        <begin position="7"/>
        <end position="20"/>
    </location>
</feature>
<evidence type="ECO:0000313" key="2">
    <source>
        <dbReference type="Proteomes" id="UP000887563"/>
    </source>
</evidence>
<feature type="region of interest" description="Disordered" evidence="1">
    <location>
        <begin position="1"/>
        <end position="43"/>
    </location>
</feature>
<evidence type="ECO:0000256" key="1">
    <source>
        <dbReference type="SAM" id="MobiDB-lite"/>
    </source>
</evidence>
<organism evidence="2 3">
    <name type="scientific">Meloidogyne incognita</name>
    <name type="common">Southern root-knot nematode worm</name>
    <name type="synonym">Oxyuris incognita</name>
    <dbReference type="NCBI Taxonomy" id="6306"/>
    <lineage>
        <taxon>Eukaryota</taxon>
        <taxon>Metazoa</taxon>
        <taxon>Ecdysozoa</taxon>
        <taxon>Nematoda</taxon>
        <taxon>Chromadorea</taxon>
        <taxon>Rhabditida</taxon>
        <taxon>Tylenchina</taxon>
        <taxon>Tylenchomorpha</taxon>
        <taxon>Tylenchoidea</taxon>
        <taxon>Meloidogynidae</taxon>
        <taxon>Meloidogyninae</taxon>
        <taxon>Meloidogyne</taxon>
        <taxon>Meloidogyne incognita group</taxon>
    </lineage>
</organism>
<accession>A0A914NF85</accession>
<keyword evidence="2" id="KW-1185">Reference proteome</keyword>